<dbReference type="AlphaFoldDB" id="A0A8J4V5F0"/>
<dbReference type="PANTHER" id="PTHR12300">
    <property type="entry name" value="HVA22-LIKE PROTEINS"/>
    <property type="match status" value="1"/>
</dbReference>
<accession>A0A8J4V5F0</accession>
<dbReference type="EMBL" id="JRKL02006350">
    <property type="protein sequence ID" value="KAF3949048.1"/>
    <property type="molecule type" value="Genomic_DNA"/>
</dbReference>
<proteinExistence type="inferred from homology"/>
<dbReference type="OrthoDB" id="10009287at2759"/>
<comment type="similarity">
    <text evidence="1">Belongs to the DP1 family.</text>
</comment>
<sequence length="191" mass="21740">MALPSQVGLGLLLCPLGSNIIVRTASCSIGIALPVYKTFKAIEEKDQDEQQRWLLYWAAYGSFSLAEVFADKLLSWFPLYHHVKFAFLVWLQLPSANGAKNLYMSHLRPFLLKHQAILDQIVDFIYSQLSKYVSAHQAKIQFAKTISLEILTSAYQFVRGMMHPMQKQPNPNAAIEGPPRRIEELESDKED</sequence>
<reference evidence="3" key="1">
    <citation type="submission" date="2020-03" db="EMBL/GenBank/DDBJ databases">
        <title>Castanea mollissima Vanexum genome sequencing.</title>
        <authorList>
            <person name="Staton M."/>
        </authorList>
    </citation>
    <scope>NUCLEOTIDE SEQUENCE</scope>
    <source>
        <tissue evidence="3">Leaf</tissue>
    </source>
</reference>
<dbReference type="Proteomes" id="UP000737018">
    <property type="component" value="Unassembled WGS sequence"/>
</dbReference>
<comment type="subcellular location">
    <subcellularLocation>
        <location evidence="1">Membrane</location>
        <topology evidence="1">Multi-pass membrane protein</topology>
    </subcellularLocation>
</comment>
<keyword evidence="4" id="KW-1185">Reference proteome</keyword>
<dbReference type="PANTHER" id="PTHR12300:SF176">
    <property type="entry name" value="HVA22-LIKE PROTEIN"/>
    <property type="match status" value="1"/>
</dbReference>
<organism evidence="3 4">
    <name type="scientific">Castanea mollissima</name>
    <name type="common">Chinese chestnut</name>
    <dbReference type="NCBI Taxonomy" id="60419"/>
    <lineage>
        <taxon>Eukaryota</taxon>
        <taxon>Viridiplantae</taxon>
        <taxon>Streptophyta</taxon>
        <taxon>Embryophyta</taxon>
        <taxon>Tracheophyta</taxon>
        <taxon>Spermatophyta</taxon>
        <taxon>Magnoliopsida</taxon>
        <taxon>eudicotyledons</taxon>
        <taxon>Gunneridae</taxon>
        <taxon>Pentapetalae</taxon>
        <taxon>rosids</taxon>
        <taxon>fabids</taxon>
        <taxon>Fagales</taxon>
        <taxon>Fagaceae</taxon>
        <taxon>Castanea</taxon>
    </lineage>
</organism>
<feature type="region of interest" description="Disordered" evidence="2">
    <location>
        <begin position="168"/>
        <end position="191"/>
    </location>
</feature>
<evidence type="ECO:0000256" key="1">
    <source>
        <dbReference type="RuleBase" id="RU362006"/>
    </source>
</evidence>
<gene>
    <name evidence="3" type="ORF">CMV_025024</name>
</gene>
<evidence type="ECO:0000313" key="3">
    <source>
        <dbReference type="EMBL" id="KAF3949048.1"/>
    </source>
</evidence>
<evidence type="ECO:0000256" key="2">
    <source>
        <dbReference type="SAM" id="MobiDB-lite"/>
    </source>
</evidence>
<protein>
    <recommendedName>
        <fullName evidence="1">HVA22-like protein</fullName>
    </recommendedName>
</protein>
<dbReference type="InterPro" id="IPR004345">
    <property type="entry name" value="TB2_DP1_HVA22"/>
</dbReference>
<name>A0A8J4V5F0_9ROSI</name>
<comment type="caution">
    <text evidence="3">The sequence shown here is derived from an EMBL/GenBank/DDBJ whole genome shotgun (WGS) entry which is preliminary data.</text>
</comment>
<dbReference type="GO" id="GO:0016020">
    <property type="term" value="C:membrane"/>
    <property type="evidence" value="ECO:0007669"/>
    <property type="project" value="UniProtKB-SubCell"/>
</dbReference>
<evidence type="ECO:0000313" key="4">
    <source>
        <dbReference type="Proteomes" id="UP000737018"/>
    </source>
</evidence>
<dbReference type="Pfam" id="PF03134">
    <property type="entry name" value="TB2_DP1_HVA22"/>
    <property type="match status" value="1"/>
</dbReference>